<keyword evidence="2" id="KW-0560">Oxidoreductase</keyword>
<sequence>MVLASTNSSRRPSPLRPSSYDPVAPMDDEVHPVIHEGRVAVITGAASGIGRAAAVELAKIGLKIAIADEDEQRLSETAKEVGRIVGDANVLAIATDVTQLDQVERLRDRVYEAWGEVS</sequence>
<proteinExistence type="inferred from homology"/>
<dbReference type="PANTHER" id="PTHR43391:SF82">
    <property type="entry name" value="OXIDOREDUCTASE SADH-RELATED"/>
    <property type="match status" value="1"/>
</dbReference>
<dbReference type="OrthoDB" id="5307821at2759"/>
<reference evidence="4 5" key="1">
    <citation type="journal article" date="2015" name="Sci. Rep.">
        <title>Chromosome-level genome map provides insights into diverse defense mechanisms in the medicinal fungus Ganoderma sinense.</title>
        <authorList>
            <person name="Zhu Y."/>
            <person name="Xu J."/>
            <person name="Sun C."/>
            <person name="Zhou S."/>
            <person name="Xu H."/>
            <person name="Nelson D.R."/>
            <person name="Qian J."/>
            <person name="Song J."/>
            <person name="Luo H."/>
            <person name="Xiang L."/>
            <person name="Li Y."/>
            <person name="Xu Z."/>
            <person name="Ji A."/>
            <person name="Wang L."/>
            <person name="Lu S."/>
            <person name="Hayward A."/>
            <person name="Sun W."/>
            <person name="Li X."/>
            <person name="Schwartz D.C."/>
            <person name="Wang Y."/>
            <person name="Chen S."/>
        </authorList>
    </citation>
    <scope>NUCLEOTIDE SEQUENCE [LARGE SCALE GENOMIC DNA]</scope>
    <source>
        <strain evidence="4 5">ZZ0214-1</strain>
    </source>
</reference>
<dbReference type="PANTHER" id="PTHR43391">
    <property type="entry name" value="RETINOL DEHYDROGENASE-RELATED"/>
    <property type="match status" value="1"/>
</dbReference>
<dbReference type="Proteomes" id="UP000230002">
    <property type="component" value="Unassembled WGS sequence"/>
</dbReference>
<protein>
    <submittedName>
        <fullName evidence="4">Uncharacterized protein</fullName>
    </submittedName>
</protein>
<feature type="compositionally biased region" description="Low complexity" evidence="3">
    <location>
        <begin position="8"/>
        <end position="19"/>
    </location>
</feature>
<gene>
    <name evidence="4" type="ORF">GSI_02940</name>
</gene>
<dbReference type="STRING" id="1077348.A0A2G8SN15"/>
<comment type="similarity">
    <text evidence="1">Belongs to the short-chain dehydrogenases/reductases (SDR) family.</text>
</comment>
<dbReference type="Pfam" id="PF00106">
    <property type="entry name" value="adh_short"/>
    <property type="match status" value="1"/>
</dbReference>
<feature type="region of interest" description="Disordered" evidence="3">
    <location>
        <begin position="1"/>
        <end position="27"/>
    </location>
</feature>
<evidence type="ECO:0000313" key="4">
    <source>
        <dbReference type="EMBL" id="PIL35151.1"/>
    </source>
</evidence>
<evidence type="ECO:0000256" key="2">
    <source>
        <dbReference type="ARBA" id="ARBA00023002"/>
    </source>
</evidence>
<name>A0A2G8SN15_9APHY</name>
<evidence type="ECO:0000256" key="1">
    <source>
        <dbReference type="ARBA" id="ARBA00006484"/>
    </source>
</evidence>
<evidence type="ECO:0000313" key="5">
    <source>
        <dbReference type="Proteomes" id="UP000230002"/>
    </source>
</evidence>
<evidence type="ECO:0000256" key="3">
    <source>
        <dbReference type="SAM" id="MobiDB-lite"/>
    </source>
</evidence>
<comment type="caution">
    <text evidence="4">The sequence shown here is derived from an EMBL/GenBank/DDBJ whole genome shotgun (WGS) entry which is preliminary data.</text>
</comment>
<dbReference type="AlphaFoldDB" id="A0A2G8SN15"/>
<dbReference type="InterPro" id="IPR036291">
    <property type="entry name" value="NAD(P)-bd_dom_sf"/>
</dbReference>
<dbReference type="GO" id="GO:0016491">
    <property type="term" value="F:oxidoreductase activity"/>
    <property type="evidence" value="ECO:0007669"/>
    <property type="project" value="UniProtKB-KW"/>
</dbReference>
<keyword evidence="5" id="KW-1185">Reference proteome</keyword>
<accession>A0A2G8SN15</accession>
<dbReference type="Gene3D" id="3.40.50.720">
    <property type="entry name" value="NAD(P)-binding Rossmann-like Domain"/>
    <property type="match status" value="1"/>
</dbReference>
<dbReference type="EMBL" id="AYKW01000004">
    <property type="protein sequence ID" value="PIL35151.1"/>
    <property type="molecule type" value="Genomic_DNA"/>
</dbReference>
<dbReference type="InterPro" id="IPR002347">
    <property type="entry name" value="SDR_fam"/>
</dbReference>
<organism evidence="4 5">
    <name type="scientific">Ganoderma sinense ZZ0214-1</name>
    <dbReference type="NCBI Taxonomy" id="1077348"/>
    <lineage>
        <taxon>Eukaryota</taxon>
        <taxon>Fungi</taxon>
        <taxon>Dikarya</taxon>
        <taxon>Basidiomycota</taxon>
        <taxon>Agaricomycotina</taxon>
        <taxon>Agaricomycetes</taxon>
        <taxon>Polyporales</taxon>
        <taxon>Polyporaceae</taxon>
        <taxon>Ganoderma</taxon>
    </lineage>
</organism>
<dbReference type="SUPFAM" id="SSF51735">
    <property type="entry name" value="NAD(P)-binding Rossmann-fold domains"/>
    <property type="match status" value="1"/>
</dbReference>